<dbReference type="PANTHER" id="PTHR23110:SF111">
    <property type="entry name" value="LONGITUDINALS LACKING PROTEIN, ISOFORMS F_I_K_T"/>
    <property type="match status" value="1"/>
</dbReference>
<evidence type="ECO:0000256" key="4">
    <source>
        <dbReference type="ARBA" id="ARBA00023242"/>
    </source>
</evidence>
<keyword evidence="2" id="KW-0221">Differentiation</keyword>
<dbReference type="GO" id="GO:0008406">
    <property type="term" value="P:gonad development"/>
    <property type="evidence" value="ECO:0007669"/>
    <property type="project" value="UniProtKB-ARBA"/>
</dbReference>
<evidence type="ECO:0000256" key="2">
    <source>
        <dbReference type="ARBA" id="ARBA00022782"/>
    </source>
</evidence>
<dbReference type="AlphaFoldDB" id="C1BR29"/>
<proteinExistence type="evidence at transcript level"/>
<dbReference type="InterPro" id="IPR051095">
    <property type="entry name" value="Dros_DevTransReg"/>
</dbReference>
<dbReference type="GO" id="GO:0035167">
    <property type="term" value="P:larval lymph gland hemopoiesis"/>
    <property type="evidence" value="ECO:0007669"/>
    <property type="project" value="UniProtKB-ARBA"/>
</dbReference>
<name>C1BR29_CALRO</name>
<keyword evidence="1" id="KW-0217">Developmental protein</keyword>
<dbReference type="GO" id="GO:0045476">
    <property type="term" value="P:nurse cell apoptotic process"/>
    <property type="evidence" value="ECO:0007669"/>
    <property type="project" value="UniProtKB-ARBA"/>
</dbReference>
<dbReference type="InterPro" id="IPR000210">
    <property type="entry name" value="BTB/POZ_dom"/>
</dbReference>
<dbReference type="SUPFAM" id="SSF54695">
    <property type="entry name" value="POZ domain"/>
    <property type="match status" value="1"/>
</dbReference>
<dbReference type="GO" id="GO:0007464">
    <property type="term" value="P:R3/R4 cell fate commitment"/>
    <property type="evidence" value="ECO:0007669"/>
    <property type="project" value="UniProtKB-ARBA"/>
</dbReference>
<protein>
    <submittedName>
        <fullName evidence="8">Broad-complex core protein isoform 6</fullName>
    </submittedName>
</protein>
<keyword evidence="3" id="KW-0524">Neurogenesis</keyword>
<organism evidence="8">
    <name type="scientific">Caligus rogercresseyi</name>
    <name type="common">Sea louse</name>
    <dbReference type="NCBI Taxonomy" id="217165"/>
    <lineage>
        <taxon>Eukaryota</taxon>
        <taxon>Metazoa</taxon>
        <taxon>Ecdysozoa</taxon>
        <taxon>Arthropoda</taxon>
        <taxon>Crustacea</taxon>
        <taxon>Multicrustacea</taxon>
        <taxon>Hexanauplia</taxon>
        <taxon>Copepoda</taxon>
        <taxon>Siphonostomatoida</taxon>
        <taxon>Caligidae</taxon>
        <taxon>Caligus</taxon>
    </lineage>
</organism>
<evidence type="ECO:0000313" key="8">
    <source>
        <dbReference type="EMBL" id="ACO11482.1"/>
    </source>
</evidence>
<evidence type="ECO:0000259" key="7">
    <source>
        <dbReference type="PROSITE" id="PS50097"/>
    </source>
</evidence>
<evidence type="ECO:0000256" key="6">
    <source>
        <dbReference type="SAM" id="MobiDB-lite"/>
    </source>
</evidence>
<feature type="compositionally biased region" description="Basic residues" evidence="6">
    <location>
        <begin position="136"/>
        <end position="152"/>
    </location>
</feature>
<evidence type="ECO:0000256" key="3">
    <source>
        <dbReference type="ARBA" id="ARBA00022902"/>
    </source>
</evidence>
<dbReference type="GO" id="GO:0007526">
    <property type="term" value="P:larval somatic muscle development"/>
    <property type="evidence" value="ECO:0007669"/>
    <property type="project" value="UniProtKB-ARBA"/>
</dbReference>
<keyword evidence="4" id="KW-0539">Nucleus</keyword>
<dbReference type="GO" id="GO:0005634">
    <property type="term" value="C:nucleus"/>
    <property type="evidence" value="ECO:0007669"/>
    <property type="project" value="TreeGrafter"/>
</dbReference>
<accession>C1BR29</accession>
<dbReference type="CDD" id="cd18315">
    <property type="entry name" value="BTB_POZ_BAB-like"/>
    <property type="match status" value="1"/>
</dbReference>
<dbReference type="SMART" id="SM00225">
    <property type="entry name" value="BTB"/>
    <property type="match status" value="1"/>
</dbReference>
<dbReference type="EMBL" id="BT077058">
    <property type="protein sequence ID" value="ACO11482.1"/>
    <property type="molecule type" value="mRNA"/>
</dbReference>
<dbReference type="GO" id="GO:0006357">
    <property type="term" value="P:regulation of transcription by RNA polymerase II"/>
    <property type="evidence" value="ECO:0007669"/>
    <property type="project" value="TreeGrafter"/>
</dbReference>
<dbReference type="PROSITE" id="PS50097">
    <property type="entry name" value="BTB"/>
    <property type="match status" value="1"/>
</dbReference>
<dbReference type="PANTHER" id="PTHR23110">
    <property type="entry name" value="BTB DOMAIN TRANSCRIPTION FACTOR"/>
    <property type="match status" value="1"/>
</dbReference>
<feature type="region of interest" description="Disordered" evidence="6">
    <location>
        <begin position="119"/>
        <end position="178"/>
    </location>
</feature>
<evidence type="ECO:0000256" key="1">
    <source>
        <dbReference type="ARBA" id="ARBA00022473"/>
    </source>
</evidence>
<dbReference type="Pfam" id="PF00651">
    <property type="entry name" value="BTB"/>
    <property type="match status" value="1"/>
</dbReference>
<sequence>MGSLDHVHFRRDNFDSYFKSGLSELRENEELFDIALASGSEQIKAHKVVLSSCSQFFRSLIKSVPHEHPLLYLRGIHFGHLESILGFIYNGEASIPQEELSSFLSLAEELKIKGLVKFSSSDVSGPSREEPEKCPPSKKPRSSTNKSRKRSHPSITQQTHINARAPPPQPSNIPEDFGDISLIKQEPDFLSSYHDPYDVDPDFRTSFLEEESYFDDMEYLEEENEDYMNTTHGPSPLVGMNLSERQGSSSSSRSKSQGILIQCTPRILDGKTHTLTPMNIKNKRNCKPCYRKFSRMLGRAGARKRTSKSNLFCPTCPGEPVMCVNCFEECHA</sequence>
<comment type="function">
    <text evidence="5">Putative transcription factor required for axon growth and guidance in the central and peripheral nervous systems. Repels CNS axons away from the midline by promoting the expression of the midline repellent sli and its receptor robo.</text>
</comment>
<evidence type="ECO:0000256" key="5">
    <source>
        <dbReference type="ARBA" id="ARBA00037382"/>
    </source>
</evidence>
<dbReference type="GO" id="GO:0048813">
    <property type="term" value="P:dendrite morphogenesis"/>
    <property type="evidence" value="ECO:0007669"/>
    <property type="project" value="UniProtKB-ARBA"/>
</dbReference>
<dbReference type="GO" id="GO:0045467">
    <property type="term" value="P:R7 cell development"/>
    <property type="evidence" value="ECO:0007669"/>
    <property type="project" value="UniProtKB-ARBA"/>
</dbReference>
<gene>
    <name evidence="8" type="primary">BRC4</name>
</gene>
<dbReference type="Gene3D" id="3.30.710.10">
    <property type="entry name" value="Potassium Channel Kv1.1, Chain A"/>
    <property type="match status" value="1"/>
</dbReference>
<reference evidence="8" key="1">
    <citation type="submission" date="2009-03" db="EMBL/GenBank/DDBJ databases">
        <title>Caligus rogercresseyi ESTs and full-length cDNAs.</title>
        <authorList>
            <person name="Yasuike M."/>
            <person name="von Schalburg K."/>
            <person name="Cooper G."/>
            <person name="Leong J."/>
            <person name="Jones S.R.M."/>
            <person name="Koop B.F."/>
        </authorList>
    </citation>
    <scope>NUCLEOTIDE SEQUENCE</scope>
    <source>
        <tissue evidence="8">Whole tissue</tissue>
    </source>
</reference>
<feature type="domain" description="BTB" evidence="7">
    <location>
        <begin position="32"/>
        <end position="97"/>
    </location>
</feature>
<dbReference type="GO" id="GO:0016199">
    <property type="term" value="P:axon midline choice point recognition"/>
    <property type="evidence" value="ECO:0007669"/>
    <property type="project" value="UniProtKB-ARBA"/>
</dbReference>
<dbReference type="InterPro" id="IPR011333">
    <property type="entry name" value="SKP1/BTB/POZ_sf"/>
</dbReference>